<proteinExistence type="inferred from homology"/>
<name>A0A4Q5KIL7_9GAMM</name>
<comment type="caution">
    <text evidence="3">The sequence shown here is derived from an EMBL/GenBank/DDBJ whole genome shotgun (WGS) entry which is preliminary data.</text>
</comment>
<dbReference type="PANTHER" id="PTHR38768:SF1">
    <property type="entry name" value="UPF0502 PROTEIN YCEH"/>
    <property type="match status" value="1"/>
</dbReference>
<dbReference type="EMBL" id="SEZJ01000009">
    <property type="protein sequence ID" value="RYU46019.1"/>
    <property type="molecule type" value="Genomic_DNA"/>
</dbReference>
<dbReference type="PANTHER" id="PTHR38768">
    <property type="entry name" value="UPF0502 PROTEIN YCEH"/>
    <property type="match status" value="1"/>
</dbReference>
<dbReference type="InterPro" id="IPR007432">
    <property type="entry name" value="DUF480"/>
</dbReference>
<dbReference type="Proteomes" id="UP000293465">
    <property type="component" value="Unassembled WGS sequence"/>
</dbReference>
<evidence type="ECO:0000256" key="2">
    <source>
        <dbReference type="SAM" id="Coils"/>
    </source>
</evidence>
<organism evidence="3 4">
    <name type="scientific">Aliivibrio finisterrensis</name>
    <dbReference type="NCBI Taxonomy" id="511998"/>
    <lineage>
        <taxon>Bacteria</taxon>
        <taxon>Pseudomonadati</taxon>
        <taxon>Pseudomonadota</taxon>
        <taxon>Gammaproteobacteria</taxon>
        <taxon>Vibrionales</taxon>
        <taxon>Vibrionaceae</taxon>
        <taxon>Aliivibrio</taxon>
    </lineage>
</organism>
<dbReference type="HAMAP" id="MF_01584">
    <property type="entry name" value="UPF0502"/>
    <property type="match status" value="1"/>
</dbReference>
<protein>
    <submittedName>
        <fullName evidence="3">DUF480 domain-containing protein</fullName>
    </submittedName>
</protein>
<accession>A0A4Q5KIL7</accession>
<dbReference type="AlphaFoldDB" id="A0A4Q5KIL7"/>
<dbReference type="Pfam" id="PF04337">
    <property type="entry name" value="DUF480"/>
    <property type="match status" value="1"/>
</dbReference>
<sequence>MRTITQTEIRIIGCLIEKEITTPEHYPLTLNSLTTACNQKSNRDPVTSMSESDVLDALNTLINDRIVTDETRGNSRVAKYQHRFCNTEFGSLKLSKQEIAILCVLFLRGPQTPGELRTRTQRLCEFENVAQVEAVLNKLAADENAPKVVKLSKEPGKREARYGHLFCGDISDTVTIEQSQNTHTHSSEENKRIEQLETEVSQLRTELDELKQLVNDVLS</sequence>
<dbReference type="Gene3D" id="1.10.10.10">
    <property type="entry name" value="Winged helix-like DNA-binding domain superfamily/Winged helix DNA-binding domain"/>
    <property type="match status" value="2"/>
</dbReference>
<gene>
    <name evidence="3" type="ORF">ERW49_12035</name>
</gene>
<comment type="similarity">
    <text evidence="1">Belongs to the UPF0502 family.</text>
</comment>
<evidence type="ECO:0000313" key="3">
    <source>
        <dbReference type="EMBL" id="RYU46019.1"/>
    </source>
</evidence>
<evidence type="ECO:0000313" key="4">
    <source>
        <dbReference type="Proteomes" id="UP000293465"/>
    </source>
</evidence>
<keyword evidence="2" id="KW-0175">Coiled coil</keyword>
<dbReference type="InterPro" id="IPR036390">
    <property type="entry name" value="WH_DNA-bd_sf"/>
</dbReference>
<evidence type="ECO:0000256" key="1">
    <source>
        <dbReference type="HAMAP-Rule" id="MF_01584"/>
    </source>
</evidence>
<dbReference type="GeneID" id="56275788"/>
<feature type="coiled-coil region" evidence="2">
    <location>
        <begin position="186"/>
        <end position="213"/>
    </location>
</feature>
<dbReference type="RefSeq" id="WP_130087647.1">
    <property type="nucleotide sequence ID" value="NZ_SEZJ01000009.1"/>
</dbReference>
<dbReference type="OrthoDB" id="9784785at2"/>
<reference evidence="3 4" key="1">
    <citation type="submission" date="2019-02" db="EMBL/GenBank/DDBJ databases">
        <title>Genome sequences of Aliivibrio finisterrensis strains from farmed Atlantic salmon.</title>
        <authorList>
            <person name="Bowman J.P."/>
        </authorList>
    </citation>
    <scope>NUCLEOTIDE SEQUENCE [LARGE SCALE GENOMIC DNA]</scope>
    <source>
        <strain evidence="3 4">A32</strain>
    </source>
</reference>
<dbReference type="SUPFAM" id="SSF46785">
    <property type="entry name" value="Winged helix' DNA-binding domain"/>
    <property type="match status" value="2"/>
</dbReference>
<dbReference type="InterPro" id="IPR036388">
    <property type="entry name" value="WH-like_DNA-bd_sf"/>
</dbReference>